<dbReference type="InterPro" id="IPR013078">
    <property type="entry name" value="His_Pase_superF_clade-1"/>
</dbReference>
<dbReference type="InterPro" id="IPR051710">
    <property type="entry name" value="Phosphatase_SH3-domain"/>
</dbReference>
<dbReference type="STRING" id="103827.A0A0N5CNL4"/>
<dbReference type="GO" id="GO:0016791">
    <property type="term" value="F:phosphatase activity"/>
    <property type="evidence" value="ECO:0007669"/>
    <property type="project" value="UniProtKB-ARBA"/>
</dbReference>
<dbReference type="OMA" id="HIHTIYT"/>
<evidence type="ECO:0000313" key="3">
    <source>
        <dbReference type="WBParaSite" id="TCLT_0000177701-mRNA-1"/>
    </source>
</evidence>
<dbReference type="CDD" id="cd07067">
    <property type="entry name" value="HP_PGM_like"/>
    <property type="match status" value="1"/>
</dbReference>
<accession>A0A0N5CNL4</accession>
<keyword evidence="2" id="KW-1185">Reference proteome</keyword>
<protein>
    <submittedName>
        <fullName evidence="3">Phosphoglycerate mutase family protein</fullName>
    </submittedName>
</protein>
<dbReference type="SUPFAM" id="SSF53254">
    <property type="entry name" value="Phosphoglycerate mutase-like"/>
    <property type="match status" value="1"/>
</dbReference>
<gene>
    <name evidence="1" type="ORF">TCLT_LOCUS1778</name>
</gene>
<evidence type="ECO:0000313" key="2">
    <source>
        <dbReference type="Proteomes" id="UP000276776"/>
    </source>
</evidence>
<organism evidence="3">
    <name type="scientific">Thelazia callipaeda</name>
    <name type="common">Oriental eyeworm</name>
    <name type="synonym">Parasitic nematode</name>
    <dbReference type="NCBI Taxonomy" id="103827"/>
    <lineage>
        <taxon>Eukaryota</taxon>
        <taxon>Metazoa</taxon>
        <taxon>Ecdysozoa</taxon>
        <taxon>Nematoda</taxon>
        <taxon>Chromadorea</taxon>
        <taxon>Rhabditida</taxon>
        <taxon>Spirurina</taxon>
        <taxon>Spiruromorpha</taxon>
        <taxon>Thelazioidea</taxon>
        <taxon>Thelaziidae</taxon>
        <taxon>Thelazia</taxon>
    </lineage>
</organism>
<dbReference type="AlphaFoldDB" id="A0A0N5CNL4"/>
<dbReference type="PANTHER" id="PTHR16469">
    <property type="entry name" value="UBIQUITIN-ASSOCIATED AND SH3 DOMAIN-CONTAINING BA-RELATED"/>
    <property type="match status" value="1"/>
</dbReference>
<sequence>MAGKTLNDGVKKSTTRRIFLVRNSEAAGFGGLRNNNAFQNHNKFAKMDIDQAVMTVIRPDNLENSIEDPPLTQIGRSSAELIGRSLSDRSFHIHTIYSSPSLRCIQVAFITAIALMSTLNYRKLPRFRIEPALFEPFSLCHKIPKFLSPRDLQINGYAFDEHYKSVMSITDLINAFHQELRPSDIQKRVEKIVHRILSGRKQEGGILIISHAPILDVIYRILTNRHDMPRTMGDVQRLIHNYPRCSITVLQYNPMTDFWENQQNAISQPTDWLSSSRVNVPNFD</sequence>
<evidence type="ECO:0000313" key="1">
    <source>
        <dbReference type="EMBL" id="VDM97393.1"/>
    </source>
</evidence>
<reference evidence="3" key="1">
    <citation type="submission" date="2017-02" db="UniProtKB">
        <authorList>
            <consortium name="WormBaseParasite"/>
        </authorList>
    </citation>
    <scope>IDENTIFICATION</scope>
</reference>
<dbReference type="EMBL" id="UYYF01000266">
    <property type="protein sequence ID" value="VDM97393.1"/>
    <property type="molecule type" value="Genomic_DNA"/>
</dbReference>
<dbReference type="WBParaSite" id="TCLT_0000177701-mRNA-1">
    <property type="protein sequence ID" value="TCLT_0000177701-mRNA-1"/>
    <property type="gene ID" value="TCLT_0000177701"/>
</dbReference>
<reference evidence="1 2" key="2">
    <citation type="submission" date="2018-11" db="EMBL/GenBank/DDBJ databases">
        <authorList>
            <consortium name="Pathogen Informatics"/>
        </authorList>
    </citation>
    <scope>NUCLEOTIDE SEQUENCE [LARGE SCALE GENOMIC DNA]</scope>
</reference>
<dbReference type="OrthoDB" id="414418at2759"/>
<dbReference type="Pfam" id="PF00300">
    <property type="entry name" value="His_Phos_1"/>
    <property type="match status" value="1"/>
</dbReference>
<proteinExistence type="predicted"/>
<name>A0A0N5CNL4_THECL</name>
<dbReference type="Proteomes" id="UP000276776">
    <property type="component" value="Unassembled WGS sequence"/>
</dbReference>
<dbReference type="InterPro" id="IPR029033">
    <property type="entry name" value="His_PPase_superfam"/>
</dbReference>
<dbReference type="PANTHER" id="PTHR16469:SF27">
    <property type="entry name" value="UBIQUITIN-ASSOCIATED AND SH3 DOMAIN-CONTAINING BA-RELATED"/>
    <property type="match status" value="1"/>
</dbReference>
<dbReference type="Gene3D" id="3.40.50.1240">
    <property type="entry name" value="Phosphoglycerate mutase-like"/>
    <property type="match status" value="1"/>
</dbReference>